<gene>
    <name evidence="4" type="ORF">DC28_14440</name>
</gene>
<dbReference type="PROSITE" id="PS50096">
    <property type="entry name" value="IQ"/>
    <property type="match status" value="1"/>
</dbReference>
<evidence type="ECO:0000313" key="5">
    <source>
        <dbReference type="Proteomes" id="UP000029692"/>
    </source>
</evidence>
<feature type="domain" description="Protein kinase" evidence="3">
    <location>
        <begin position="132"/>
        <end position="468"/>
    </location>
</feature>
<sequence>MLHIQQKKRGHLSTRRLKDIVTTMARFGLHDWVRALRIKRQYRGIARLILPRPEKQYLHMNRWELLRITIEKLGPTFIKFGQVLSSRSDILPPELIRELQKLQDQVAPLDWELMEPVLISELPQPYKTTFATIHPTPIASASIAQVYDGVLISGQRVAVKIQRPGIKKTIDQDIEILRFLAGLADHYVAEFHLLDAPGLVEEFAKQIKRELDFTRELQNILRFRELFKHNQDLYIPAAYEDISTSKVLVMEFVNGTKLSSILSQDPRMLNDRINRRRIGRVGAESILDQILVYGIFHADPHPGNVLVLADQRVCLLDFGMVGTLHAREQREIIDILVGILDRDIERVTHAVLTIIPHKPGQVQTQALEHDLEELVDEYVDLPLKYINIGIYIQQVLQLITSNNLRIPAKYLYMSKALTTIEGVGRQLYPEFNLLSLMRPLTKKIARRQIDPENLKKKALESSLDYLKLVQELPKEELLILQNLRKGKLRIEFSIQNIEPIRTTIDAVGTRLIFGLVLASVMISSSLIVHAGIPPLVWGIPIIGLIGYGIAGIMSLGFLFSTITRVLRKDR</sequence>
<dbReference type="InterPro" id="IPR050154">
    <property type="entry name" value="UbiB_kinase"/>
</dbReference>
<accession>A0A098QSG7</accession>
<dbReference type="Pfam" id="PF03109">
    <property type="entry name" value="ABC1"/>
    <property type="match status" value="1"/>
</dbReference>
<comment type="similarity">
    <text evidence="1">Belongs to the protein kinase superfamily. ADCK protein kinase family.</text>
</comment>
<keyword evidence="2" id="KW-1133">Transmembrane helix</keyword>
<proteinExistence type="inferred from homology"/>
<evidence type="ECO:0000259" key="3">
    <source>
        <dbReference type="PROSITE" id="PS50011"/>
    </source>
</evidence>
<dbReference type="eggNOG" id="COG0661">
    <property type="taxonomic scope" value="Bacteria"/>
</dbReference>
<dbReference type="InterPro" id="IPR000719">
    <property type="entry name" value="Prot_kinase_dom"/>
</dbReference>
<name>A0A098QSG7_9SPIO</name>
<keyword evidence="2" id="KW-0812">Transmembrane</keyword>
<dbReference type="CDD" id="cd05121">
    <property type="entry name" value="ABC1_ADCK3-like"/>
    <property type="match status" value="1"/>
</dbReference>
<keyword evidence="2" id="KW-0472">Membrane</keyword>
<dbReference type="InterPro" id="IPR011009">
    <property type="entry name" value="Kinase-like_dom_sf"/>
</dbReference>
<dbReference type="GO" id="GO:0005524">
    <property type="term" value="F:ATP binding"/>
    <property type="evidence" value="ECO:0007669"/>
    <property type="project" value="InterPro"/>
</dbReference>
<dbReference type="EMBL" id="JNUP01000072">
    <property type="protein sequence ID" value="KGE70704.1"/>
    <property type="molecule type" value="Genomic_DNA"/>
</dbReference>
<dbReference type="OrthoDB" id="9795390at2"/>
<dbReference type="PANTHER" id="PTHR10566">
    <property type="entry name" value="CHAPERONE-ACTIVITY OF BC1 COMPLEX CABC1 -RELATED"/>
    <property type="match status" value="1"/>
</dbReference>
<dbReference type="Gene3D" id="1.10.510.10">
    <property type="entry name" value="Transferase(Phosphotransferase) domain 1"/>
    <property type="match status" value="1"/>
</dbReference>
<comment type="caution">
    <text evidence="4">The sequence shown here is derived from an EMBL/GenBank/DDBJ whole genome shotgun (WGS) entry which is preliminary data.</text>
</comment>
<feature type="transmembrane region" description="Helical" evidence="2">
    <location>
        <begin position="538"/>
        <end position="560"/>
    </location>
</feature>
<dbReference type="SUPFAM" id="SSF56112">
    <property type="entry name" value="Protein kinase-like (PK-like)"/>
    <property type="match status" value="1"/>
</dbReference>
<keyword evidence="5" id="KW-1185">Reference proteome</keyword>
<organism evidence="4 5">
    <name type="scientific">Spirochaeta lutea</name>
    <dbReference type="NCBI Taxonomy" id="1480694"/>
    <lineage>
        <taxon>Bacteria</taxon>
        <taxon>Pseudomonadati</taxon>
        <taxon>Spirochaetota</taxon>
        <taxon>Spirochaetia</taxon>
        <taxon>Spirochaetales</taxon>
        <taxon>Spirochaetaceae</taxon>
        <taxon>Spirochaeta</taxon>
    </lineage>
</organism>
<dbReference type="InterPro" id="IPR004147">
    <property type="entry name" value="ABC1_dom"/>
</dbReference>
<dbReference type="Proteomes" id="UP000029692">
    <property type="component" value="Unassembled WGS sequence"/>
</dbReference>
<evidence type="ECO:0000313" key="4">
    <source>
        <dbReference type="EMBL" id="KGE70704.1"/>
    </source>
</evidence>
<evidence type="ECO:0000256" key="2">
    <source>
        <dbReference type="SAM" id="Phobius"/>
    </source>
</evidence>
<feature type="transmembrane region" description="Helical" evidence="2">
    <location>
        <begin position="511"/>
        <end position="532"/>
    </location>
</feature>
<dbReference type="GO" id="GO:0004672">
    <property type="term" value="F:protein kinase activity"/>
    <property type="evidence" value="ECO:0007669"/>
    <property type="project" value="InterPro"/>
</dbReference>
<dbReference type="PROSITE" id="PS50011">
    <property type="entry name" value="PROTEIN_KINASE_DOM"/>
    <property type="match status" value="1"/>
</dbReference>
<dbReference type="PANTHER" id="PTHR10566:SF113">
    <property type="entry name" value="PROTEIN ACTIVITY OF BC1 COMPLEX KINASE 7, CHLOROPLASTIC"/>
    <property type="match status" value="1"/>
</dbReference>
<protein>
    <recommendedName>
        <fullName evidence="3">Protein kinase domain-containing protein</fullName>
    </recommendedName>
</protein>
<dbReference type="STRING" id="1480694.DC28_14440"/>
<evidence type="ECO:0000256" key="1">
    <source>
        <dbReference type="ARBA" id="ARBA00009670"/>
    </source>
</evidence>
<dbReference type="AlphaFoldDB" id="A0A098QSG7"/>
<reference evidence="4 5" key="1">
    <citation type="submission" date="2014-05" db="EMBL/GenBank/DDBJ databases">
        <title>De novo Genome Sequence of Spirocheata sp.</title>
        <authorList>
            <person name="Shivani Y."/>
            <person name="Subhash Y."/>
            <person name="Tushar L."/>
            <person name="Sasikala C."/>
            <person name="Ramana C.V."/>
        </authorList>
    </citation>
    <scope>NUCLEOTIDE SEQUENCE [LARGE SCALE GENOMIC DNA]</scope>
    <source>
        <strain evidence="4 5">JC230</strain>
    </source>
</reference>